<reference evidence="1" key="1">
    <citation type="submission" date="2015-12" db="EMBL/GenBank/DDBJ databases">
        <title>Update maize B73 reference genome by single molecule sequencing technologies.</title>
        <authorList>
            <consortium name="Maize Genome Sequencing Project"/>
            <person name="Ware D."/>
        </authorList>
    </citation>
    <scope>NUCLEOTIDE SEQUENCE</scope>
    <source>
        <tissue evidence="1">Seedling</tissue>
    </source>
</reference>
<dbReference type="PANTHER" id="PTHR47523">
    <property type="entry name" value="F21O3.11 PROTEIN"/>
    <property type="match status" value="1"/>
</dbReference>
<dbReference type="PANTHER" id="PTHR47523:SF1">
    <property type="entry name" value="F21O3.11 PROTEIN"/>
    <property type="match status" value="1"/>
</dbReference>
<evidence type="ECO:0000313" key="1">
    <source>
        <dbReference type="EMBL" id="AQK54284.1"/>
    </source>
</evidence>
<dbReference type="ExpressionAtlas" id="A0A1D6Q715">
    <property type="expression patterns" value="baseline and differential"/>
</dbReference>
<dbReference type="InParanoid" id="A0A1D6Q715"/>
<dbReference type="STRING" id="4577.A0A1D6Q715"/>
<dbReference type="AlphaFoldDB" id="A0A1D6Q715"/>
<gene>
    <name evidence="1" type="ORF">ZEAMMB73_Zm00001d051463</name>
</gene>
<dbReference type="EMBL" id="CM000780">
    <property type="protein sequence ID" value="AQK54284.1"/>
    <property type="molecule type" value="Genomic_DNA"/>
</dbReference>
<name>A0A1D6Q715_MAIZE</name>
<sequence>MSSSIALMRSAPSSACRAMVRAPACSTASPMAALSCVEEFINARYILAEAVDTLFTTFIGTKQYKDIIDDVNIRQGTLFYEHTTQDLAPNVDPKQNDTQKG</sequence>
<protein>
    <submittedName>
        <fullName evidence="1">Lipase class 3 family protein</fullName>
    </submittedName>
</protein>
<proteinExistence type="predicted"/>
<organism evidence="1">
    <name type="scientific">Zea mays</name>
    <name type="common">Maize</name>
    <dbReference type="NCBI Taxonomy" id="4577"/>
    <lineage>
        <taxon>Eukaryota</taxon>
        <taxon>Viridiplantae</taxon>
        <taxon>Streptophyta</taxon>
        <taxon>Embryophyta</taxon>
        <taxon>Tracheophyta</taxon>
        <taxon>Spermatophyta</taxon>
        <taxon>Magnoliopsida</taxon>
        <taxon>Liliopsida</taxon>
        <taxon>Poales</taxon>
        <taxon>Poaceae</taxon>
        <taxon>PACMAD clade</taxon>
        <taxon>Panicoideae</taxon>
        <taxon>Andropogonodae</taxon>
        <taxon>Andropogoneae</taxon>
        <taxon>Tripsacinae</taxon>
        <taxon>Zea</taxon>
    </lineage>
</organism>
<accession>A0A1D6Q715</accession>